<reference evidence="1" key="2">
    <citation type="journal article" date="2015" name="Fish Shellfish Immunol.">
        <title>Early steps in the European eel (Anguilla anguilla)-Vibrio vulnificus interaction in the gills: Role of the RtxA13 toxin.</title>
        <authorList>
            <person name="Callol A."/>
            <person name="Pajuelo D."/>
            <person name="Ebbesson L."/>
            <person name="Teles M."/>
            <person name="MacKenzie S."/>
            <person name="Amaro C."/>
        </authorList>
    </citation>
    <scope>NUCLEOTIDE SEQUENCE</scope>
</reference>
<sequence>MQEPAIDRIAHCLIRQEQHSTPLRFCRKVCKS</sequence>
<protein>
    <submittedName>
        <fullName evidence="1">Uncharacterized protein</fullName>
    </submittedName>
</protein>
<evidence type="ECO:0000313" key="1">
    <source>
        <dbReference type="EMBL" id="JAH70715.1"/>
    </source>
</evidence>
<reference evidence="1" key="1">
    <citation type="submission" date="2014-11" db="EMBL/GenBank/DDBJ databases">
        <authorList>
            <person name="Amaro Gonzalez C."/>
        </authorList>
    </citation>
    <scope>NUCLEOTIDE SEQUENCE</scope>
</reference>
<dbReference type="AlphaFoldDB" id="A0A0E9UZS8"/>
<accession>A0A0E9UZS8</accession>
<dbReference type="EMBL" id="GBXM01037862">
    <property type="protein sequence ID" value="JAH70715.1"/>
    <property type="molecule type" value="Transcribed_RNA"/>
</dbReference>
<organism evidence="1">
    <name type="scientific">Anguilla anguilla</name>
    <name type="common">European freshwater eel</name>
    <name type="synonym">Muraena anguilla</name>
    <dbReference type="NCBI Taxonomy" id="7936"/>
    <lineage>
        <taxon>Eukaryota</taxon>
        <taxon>Metazoa</taxon>
        <taxon>Chordata</taxon>
        <taxon>Craniata</taxon>
        <taxon>Vertebrata</taxon>
        <taxon>Euteleostomi</taxon>
        <taxon>Actinopterygii</taxon>
        <taxon>Neopterygii</taxon>
        <taxon>Teleostei</taxon>
        <taxon>Anguilliformes</taxon>
        <taxon>Anguillidae</taxon>
        <taxon>Anguilla</taxon>
    </lineage>
</organism>
<proteinExistence type="predicted"/>
<name>A0A0E9UZS8_ANGAN</name>